<name>A0ABV7JFB1_9SPHI</name>
<dbReference type="EMBL" id="JBHRTA010000008">
    <property type="protein sequence ID" value="MFC3196659.1"/>
    <property type="molecule type" value="Genomic_DNA"/>
</dbReference>
<dbReference type="RefSeq" id="WP_379019575.1">
    <property type="nucleotide sequence ID" value="NZ_JBHRTA010000008.1"/>
</dbReference>
<feature type="domain" description="RagB/SusD" evidence="7">
    <location>
        <begin position="351"/>
        <end position="442"/>
    </location>
</feature>
<comment type="similarity">
    <text evidence="2">Belongs to the SusD family.</text>
</comment>
<evidence type="ECO:0000256" key="6">
    <source>
        <dbReference type="SAM" id="SignalP"/>
    </source>
</evidence>
<dbReference type="CDD" id="cd08977">
    <property type="entry name" value="SusD"/>
    <property type="match status" value="1"/>
</dbReference>
<evidence type="ECO:0000256" key="4">
    <source>
        <dbReference type="ARBA" id="ARBA00023136"/>
    </source>
</evidence>
<reference evidence="10" key="1">
    <citation type="journal article" date="2019" name="Int. J. Syst. Evol. Microbiol.">
        <title>The Global Catalogue of Microorganisms (GCM) 10K type strain sequencing project: providing services to taxonomists for standard genome sequencing and annotation.</title>
        <authorList>
            <consortium name="The Broad Institute Genomics Platform"/>
            <consortium name="The Broad Institute Genome Sequencing Center for Infectious Disease"/>
            <person name="Wu L."/>
            <person name="Ma J."/>
        </authorList>
    </citation>
    <scope>NUCLEOTIDE SEQUENCE [LARGE SCALE GENOMIC DNA]</scope>
    <source>
        <strain evidence="10">KCTC 52416</strain>
    </source>
</reference>
<evidence type="ECO:0000256" key="3">
    <source>
        <dbReference type="ARBA" id="ARBA00022729"/>
    </source>
</evidence>
<proteinExistence type="inferred from homology"/>
<feature type="domain" description="SusD-like N-terminal" evidence="8">
    <location>
        <begin position="40"/>
        <end position="231"/>
    </location>
</feature>
<evidence type="ECO:0000259" key="7">
    <source>
        <dbReference type="Pfam" id="PF07980"/>
    </source>
</evidence>
<dbReference type="Pfam" id="PF07980">
    <property type="entry name" value="SusD_RagB"/>
    <property type="match status" value="1"/>
</dbReference>
<dbReference type="PROSITE" id="PS51257">
    <property type="entry name" value="PROKAR_LIPOPROTEIN"/>
    <property type="match status" value="1"/>
</dbReference>
<evidence type="ECO:0000256" key="1">
    <source>
        <dbReference type="ARBA" id="ARBA00004442"/>
    </source>
</evidence>
<gene>
    <name evidence="9" type="ORF">ACFOET_03445</name>
</gene>
<dbReference type="SUPFAM" id="SSF48452">
    <property type="entry name" value="TPR-like"/>
    <property type="match status" value="1"/>
</dbReference>
<feature type="signal peptide" evidence="6">
    <location>
        <begin position="1"/>
        <end position="18"/>
    </location>
</feature>
<evidence type="ECO:0000256" key="2">
    <source>
        <dbReference type="ARBA" id="ARBA00006275"/>
    </source>
</evidence>
<dbReference type="Proteomes" id="UP001595526">
    <property type="component" value="Unassembled WGS sequence"/>
</dbReference>
<accession>A0ABV7JFB1</accession>
<comment type="caution">
    <text evidence="9">The sequence shown here is derived from an EMBL/GenBank/DDBJ whole genome shotgun (WGS) entry which is preliminary data.</text>
</comment>
<protein>
    <submittedName>
        <fullName evidence="9">RagB/SusD family nutrient uptake outer membrane protein</fullName>
    </submittedName>
</protein>
<organism evidence="9 10">
    <name type="scientific">Parapedobacter deserti</name>
    <dbReference type="NCBI Taxonomy" id="1912957"/>
    <lineage>
        <taxon>Bacteria</taxon>
        <taxon>Pseudomonadati</taxon>
        <taxon>Bacteroidota</taxon>
        <taxon>Sphingobacteriia</taxon>
        <taxon>Sphingobacteriales</taxon>
        <taxon>Sphingobacteriaceae</taxon>
        <taxon>Parapedobacter</taxon>
    </lineage>
</organism>
<evidence type="ECO:0000313" key="9">
    <source>
        <dbReference type="EMBL" id="MFC3196659.1"/>
    </source>
</evidence>
<evidence type="ECO:0000256" key="5">
    <source>
        <dbReference type="ARBA" id="ARBA00023237"/>
    </source>
</evidence>
<keyword evidence="4" id="KW-0472">Membrane</keyword>
<dbReference type="InterPro" id="IPR033985">
    <property type="entry name" value="SusD-like_N"/>
</dbReference>
<evidence type="ECO:0000259" key="8">
    <source>
        <dbReference type="Pfam" id="PF14322"/>
    </source>
</evidence>
<dbReference type="InterPro" id="IPR012944">
    <property type="entry name" value="SusD_RagB_dom"/>
</dbReference>
<keyword evidence="10" id="KW-1185">Reference proteome</keyword>
<keyword evidence="5" id="KW-0998">Cell outer membrane</keyword>
<feature type="chain" id="PRO_5046201840" evidence="6">
    <location>
        <begin position="19"/>
        <end position="477"/>
    </location>
</feature>
<keyword evidence="3 6" id="KW-0732">Signal</keyword>
<sequence>MKKISMIGPPLLLLSLLAACDKQLDLTPEDTLVDSQVFGSELATEQALADAYINLFRAVTGNIAYVIGDFTTENLQHSVFYDVYEDGSVVTADDGVQSVWQNYYRAINLANNIIVKTQQYAQYAAAKQAQFIAEARLIRAYAYLDLLKLFGDGALMDRPDGLGVPLQLMPFEGYDTGDIIPRSTNAQVYAQIIADLTEPMADLPDRHSNDLHTRSRATKGSAAALRARTWLYMHRFEDAAAAAAEVLQSRPAIYQLATNLLDLFPPNSDGQAKTLVPEYLFAFPVSHITSPSTSLNNNLSNGYFFKRSFWISPAFISMFGSGDLRAQQLIFKGDSIYNPDQFGERTTFKFNNSNGRDNVSVIRLAEVILTRAEALARTKGVTGEAVSLLNQVRSRSMKDAGTYSVDDFENPTALLAVILEERRKELAFEGFYRYDRIRNGQFPRDNGLPEGKWVLPIPQREIDISNGVIVQNPGYLN</sequence>
<dbReference type="InterPro" id="IPR011990">
    <property type="entry name" value="TPR-like_helical_dom_sf"/>
</dbReference>
<dbReference type="Pfam" id="PF14322">
    <property type="entry name" value="SusD-like_3"/>
    <property type="match status" value="1"/>
</dbReference>
<dbReference type="Gene3D" id="1.25.40.390">
    <property type="match status" value="1"/>
</dbReference>
<comment type="subcellular location">
    <subcellularLocation>
        <location evidence="1">Cell outer membrane</location>
    </subcellularLocation>
</comment>
<evidence type="ECO:0000313" key="10">
    <source>
        <dbReference type="Proteomes" id="UP001595526"/>
    </source>
</evidence>